<dbReference type="Gene3D" id="1.10.10.60">
    <property type="entry name" value="Homeodomain-like"/>
    <property type="match status" value="1"/>
</dbReference>
<dbReference type="AlphaFoldDB" id="A0A1N5UVN7"/>
<dbReference type="InterPro" id="IPR046532">
    <property type="entry name" value="DUF6597"/>
</dbReference>
<evidence type="ECO:0000256" key="4">
    <source>
        <dbReference type="SAM" id="MobiDB-lite"/>
    </source>
</evidence>
<dbReference type="EMBL" id="FSQT01000001">
    <property type="protein sequence ID" value="SIM64237.1"/>
    <property type="molecule type" value="Genomic_DNA"/>
</dbReference>
<accession>A0A1N5UVN7</accession>
<dbReference type="Pfam" id="PF20240">
    <property type="entry name" value="DUF6597"/>
    <property type="match status" value="1"/>
</dbReference>
<dbReference type="GO" id="GO:0003700">
    <property type="term" value="F:DNA-binding transcription factor activity"/>
    <property type="evidence" value="ECO:0007669"/>
    <property type="project" value="InterPro"/>
</dbReference>
<keyword evidence="2" id="KW-0238">DNA-binding</keyword>
<name>A0A1N5UVN7_9ACTN</name>
<dbReference type="SMART" id="SM00342">
    <property type="entry name" value="HTH_ARAC"/>
    <property type="match status" value="1"/>
</dbReference>
<dbReference type="STRING" id="709881.SAMN04489832_1158"/>
<dbReference type="SUPFAM" id="SSF46689">
    <property type="entry name" value="Homeodomain-like"/>
    <property type="match status" value="1"/>
</dbReference>
<proteinExistence type="predicted"/>
<evidence type="ECO:0000256" key="1">
    <source>
        <dbReference type="ARBA" id="ARBA00023015"/>
    </source>
</evidence>
<dbReference type="Proteomes" id="UP000185124">
    <property type="component" value="Unassembled WGS sequence"/>
</dbReference>
<dbReference type="InterPro" id="IPR018060">
    <property type="entry name" value="HTH_AraC"/>
</dbReference>
<dbReference type="Pfam" id="PF12833">
    <property type="entry name" value="HTH_18"/>
    <property type="match status" value="1"/>
</dbReference>
<protein>
    <submittedName>
        <fullName evidence="6">Helix-turn-helix domain-containing protein</fullName>
    </submittedName>
</protein>
<evidence type="ECO:0000313" key="7">
    <source>
        <dbReference type="Proteomes" id="UP000185124"/>
    </source>
</evidence>
<keyword evidence="3" id="KW-0804">Transcription</keyword>
<gene>
    <name evidence="6" type="ORF">SAMN04489832_1158</name>
</gene>
<keyword evidence="7" id="KW-1185">Reference proteome</keyword>
<organism evidence="6 7">
    <name type="scientific">Micromonospora cremea</name>
    <dbReference type="NCBI Taxonomy" id="709881"/>
    <lineage>
        <taxon>Bacteria</taxon>
        <taxon>Bacillati</taxon>
        <taxon>Actinomycetota</taxon>
        <taxon>Actinomycetes</taxon>
        <taxon>Micromonosporales</taxon>
        <taxon>Micromonosporaceae</taxon>
        <taxon>Micromonospora</taxon>
    </lineage>
</organism>
<keyword evidence="1" id="KW-0805">Transcription regulation</keyword>
<feature type="region of interest" description="Disordered" evidence="4">
    <location>
        <begin position="1"/>
        <end position="26"/>
    </location>
</feature>
<dbReference type="PANTHER" id="PTHR46796">
    <property type="entry name" value="HTH-TYPE TRANSCRIPTIONAL ACTIVATOR RHAS-RELATED"/>
    <property type="match status" value="1"/>
</dbReference>
<feature type="domain" description="HTH araC/xylS-type" evidence="5">
    <location>
        <begin position="205"/>
        <end position="278"/>
    </location>
</feature>
<evidence type="ECO:0000256" key="3">
    <source>
        <dbReference type="ARBA" id="ARBA00023163"/>
    </source>
</evidence>
<dbReference type="InterPro" id="IPR009057">
    <property type="entry name" value="Homeodomain-like_sf"/>
</dbReference>
<dbReference type="InterPro" id="IPR050204">
    <property type="entry name" value="AraC_XylS_family_regulators"/>
</dbReference>
<evidence type="ECO:0000313" key="6">
    <source>
        <dbReference type="EMBL" id="SIM64237.1"/>
    </source>
</evidence>
<evidence type="ECO:0000259" key="5">
    <source>
        <dbReference type="PROSITE" id="PS01124"/>
    </source>
</evidence>
<evidence type="ECO:0000256" key="2">
    <source>
        <dbReference type="ARBA" id="ARBA00023125"/>
    </source>
</evidence>
<dbReference type="GO" id="GO:0043565">
    <property type="term" value="F:sequence-specific DNA binding"/>
    <property type="evidence" value="ECO:0007669"/>
    <property type="project" value="InterPro"/>
</dbReference>
<reference evidence="7" key="1">
    <citation type="submission" date="2016-12" db="EMBL/GenBank/DDBJ databases">
        <authorList>
            <person name="Varghese N."/>
            <person name="Submissions S."/>
        </authorList>
    </citation>
    <scope>NUCLEOTIDE SEQUENCE [LARGE SCALE GENOMIC DNA]</scope>
    <source>
        <strain evidence="7">DSM 45599</strain>
    </source>
</reference>
<sequence>MEIRDTGCQPGAMTNTPRPIGQTDRSGVLHPKNLARYSATIHEADASVAALVDHFWTVAWNLPSAERIEQQIITDPAVTLTVEAGHVPAELVVTGVHRRAWTREIAGWGTVFAIRLRPAGLAVVSDLTPEAVADRTLPVVPELDARLYALMRAVAGAPGVESRIARATTLIGEMAAERPLTPRQLLANDVVAAIVRGDPLPASPSARTVQRALRETIGRGPAWVRRWVRLQEVARQFATNGAGCAAEIAARLGYADQSHLVNDFRSAVFTTPGEYLRTLRLPTEPPRT</sequence>
<dbReference type="PROSITE" id="PS01124">
    <property type="entry name" value="HTH_ARAC_FAMILY_2"/>
    <property type="match status" value="1"/>
</dbReference>